<evidence type="ECO:0000313" key="4">
    <source>
        <dbReference type="Proteomes" id="UP000606974"/>
    </source>
</evidence>
<gene>
    <name evidence="3" type="ORF">GJ744_002439</name>
</gene>
<protein>
    <recommendedName>
        <fullName evidence="2">Ubiquitin-like domain-containing protein</fullName>
    </recommendedName>
</protein>
<evidence type="ECO:0000256" key="1">
    <source>
        <dbReference type="SAM" id="MobiDB-lite"/>
    </source>
</evidence>
<evidence type="ECO:0000259" key="2">
    <source>
        <dbReference type="Pfam" id="PF22893"/>
    </source>
</evidence>
<dbReference type="Pfam" id="PF22893">
    <property type="entry name" value="ULD_2"/>
    <property type="match status" value="1"/>
</dbReference>
<accession>A0A8H7AB81</accession>
<keyword evidence="4" id="KW-1185">Reference proteome</keyword>
<dbReference type="Proteomes" id="UP000606974">
    <property type="component" value="Unassembled WGS sequence"/>
</dbReference>
<feature type="domain" description="Ubiquitin-like" evidence="2">
    <location>
        <begin position="3"/>
        <end position="84"/>
    </location>
</feature>
<feature type="region of interest" description="Disordered" evidence="1">
    <location>
        <begin position="174"/>
        <end position="226"/>
    </location>
</feature>
<dbReference type="AlphaFoldDB" id="A0A8H7AB81"/>
<evidence type="ECO:0000313" key="3">
    <source>
        <dbReference type="EMBL" id="KAF7504319.1"/>
    </source>
</evidence>
<sequence length="314" mass="35737">MMQKPVMFLDALDRLAPIHLEWINSREAFFTVLKVRFKHVGLQMIESGRFALQATKTKRDVDLNRSWDSCLYPGQAYDMSMLFRDQGFSPNNSCTACYYPCSGNPGEEITCENCQTTFRRVFKVSEDDIGNEEETIPFPERKDSVNLQPRKRQAQEKKNIGRVQDFRRVRMICPVRSPSNNVSDGDLQGNKSESGWPRDGSYKNWSNDETKPSSSNVGSEKSSSDRSDFAARAVSTAHAIRLSLQSIKSNALIAGSLHGGRAAKEEIRVERERCHPVEENNRQLVAEIASREASERRRAQKHAQNPIEDAYQVW</sequence>
<organism evidence="3 4">
    <name type="scientific">Endocarpon pusillum</name>
    <dbReference type="NCBI Taxonomy" id="364733"/>
    <lineage>
        <taxon>Eukaryota</taxon>
        <taxon>Fungi</taxon>
        <taxon>Dikarya</taxon>
        <taxon>Ascomycota</taxon>
        <taxon>Pezizomycotina</taxon>
        <taxon>Eurotiomycetes</taxon>
        <taxon>Chaetothyriomycetidae</taxon>
        <taxon>Verrucariales</taxon>
        <taxon>Verrucariaceae</taxon>
        <taxon>Endocarpon</taxon>
    </lineage>
</organism>
<dbReference type="PANTHER" id="PTHR38886:SF1">
    <property type="entry name" value="NACHT-NTPASE AND P-LOOP NTPASES N-TERMINAL DOMAIN-CONTAINING PROTEIN"/>
    <property type="match status" value="1"/>
</dbReference>
<name>A0A8H7AB81_9EURO</name>
<dbReference type="PANTHER" id="PTHR38886">
    <property type="entry name" value="SESA DOMAIN-CONTAINING PROTEIN"/>
    <property type="match status" value="1"/>
</dbReference>
<comment type="caution">
    <text evidence="3">The sequence shown here is derived from an EMBL/GenBank/DDBJ whole genome shotgun (WGS) entry which is preliminary data.</text>
</comment>
<feature type="region of interest" description="Disordered" evidence="1">
    <location>
        <begin position="292"/>
        <end position="314"/>
    </location>
</feature>
<feature type="compositionally biased region" description="Polar residues" evidence="1">
    <location>
        <begin position="177"/>
        <end position="193"/>
    </location>
</feature>
<proteinExistence type="predicted"/>
<dbReference type="OrthoDB" id="3045089at2759"/>
<feature type="region of interest" description="Disordered" evidence="1">
    <location>
        <begin position="131"/>
        <end position="161"/>
    </location>
</feature>
<dbReference type="InterPro" id="IPR054464">
    <property type="entry name" value="ULD_fung"/>
</dbReference>
<reference evidence="3" key="1">
    <citation type="submission" date="2020-02" db="EMBL/GenBank/DDBJ databases">
        <authorList>
            <person name="Palmer J.M."/>
        </authorList>
    </citation>
    <scope>NUCLEOTIDE SEQUENCE</scope>
    <source>
        <strain evidence="3">EPUS1.4</strain>
        <tissue evidence="3">Thallus</tissue>
    </source>
</reference>
<dbReference type="EMBL" id="JAACFV010000141">
    <property type="protein sequence ID" value="KAF7504319.1"/>
    <property type="molecule type" value="Genomic_DNA"/>
</dbReference>